<dbReference type="SUPFAM" id="SSF55347">
    <property type="entry name" value="Glyceraldehyde-3-phosphate dehydrogenase-like, C-terminal domain"/>
    <property type="match status" value="1"/>
</dbReference>
<organism evidence="3 4">
    <name type="scientific">Pontiella sulfatireligans</name>
    <dbReference type="NCBI Taxonomy" id="2750658"/>
    <lineage>
        <taxon>Bacteria</taxon>
        <taxon>Pseudomonadati</taxon>
        <taxon>Kiritimatiellota</taxon>
        <taxon>Kiritimatiellia</taxon>
        <taxon>Kiritimatiellales</taxon>
        <taxon>Pontiellaceae</taxon>
        <taxon>Pontiella</taxon>
    </lineage>
</organism>
<proteinExistence type="predicted"/>
<dbReference type="Gene3D" id="3.30.360.10">
    <property type="entry name" value="Dihydrodipicolinate Reductase, domain 2"/>
    <property type="match status" value="1"/>
</dbReference>
<sequence>MDISRRTGLFAGGALAAGSMIPGKVLGANEKLSIACVGIAHMGYSAVKTANEEHLAAICDVDWRDRSAGVWKKTCPIEVAAEFPDAAKFNDFREMIDSLGDKIDAVFVATPDHAHFPAAMAAMEKGKHVFVQKPLAHNIWQTRTLQKAMHKYGVQTNMGNQGHTFEGMRLIVEWVQAGILGEVREVHCWTDRPTPNWFPLPSSYPPPGTPVPDGLEWDLWQGPVPSKKYSPEYMPTRWRGWWDYGVGALGDIGCHCLDAPFWALELGMPSSVEVELDQPVNDQFTVYGAHVIYNFPARGGKPPVKLHWYEGRPRPPKLPGMTELLGNGMYMVGSEETLYAAEMRPQSPMLWPRENMVKYKDILKLRPLSRVSGGPIRELIGAIKGGPACGSNFDYAAPLTEVVLLGGIAIRTGKRIEWDAKNMRITNHPELNALIKEPVRKGWSFGENL</sequence>
<dbReference type="InterPro" id="IPR050463">
    <property type="entry name" value="Gfo/Idh/MocA_oxidrdct_glycsds"/>
</dbReference>
<protein>
    <submittedName>
        <fullName evidence="3">Scyllo-inositol 2-dehydrogenase (NADP(+))</fullName>
    </submittedName>
</protein>
<dbReference type="InterPro" id="IPR043906">
    <property type="entry name" value="Gfo/Idh/MocA_OxRdtase_bact_C"/>
</dbReference>
<evidence type="ECO:0000313" key="3">
    <source>
        <dbReference type="EMBL" id="VGO22456.1"/>
    </source>
</evidence>
<dbReference type="GO" id="GO:0000166">
    <property type="term" value="F:nucleotide binding"/>
    <property type="evidence" value="ECO:0007669"/>
    <property type="project" value="InterPro"/>
</dbReference>
<dbReference type="Pfam" id="PF19051">
    <property type="entry name" value="GFO_IDH_MocA_C2"/>
    <property type="match status" value="1"/>
</dbReference>
<dbReference type="Pfam" id="PF01408">
    <property type="entry name" value="GFO_IDH_MocA"/>
    <property type="match status" value="1"/>
</dbReference>
<accession>A0A6C2UU88</accession>
<evidence type="ECO:0000313" key="4">
    <source>
        <dbReference type="Proteomes" id="UP000346198"/>
    </source>
</evidence>
<dbReference type="Gene3D" id="3.40.50.720">
    <property type="entry name" value="NAD(P)-binding Rossmann-like Domain"/>
    <property type="match status" value="1"/>
</dbReference>
<dbReference type="PANTHER" id="PTHR43818:SF10">
    <property type="entry name" value="NADH-DEPENDENT DEHYDROGENASE-RELATED"/>
    <property type="match status" value="1"/>
</dbReference>
<dbReference type="InterPro" id="IPR036291">
    <property type="entry name" value="NAD(P)-bd_dom_sf"/>
</dbReference>
<keyword evidence="4" id="KW-1185">Reference proteome</keyword>
<dbReference type="Proteomes" id="UP000346198">
    <property type="component" value="Unassembled WGS sequence"/>
</dbReference>
<reference evidence="3 4" key="1">
    <citation type="submission" date="2019-04" db="EMBL/GenBank/DDBJ databases">
        <authorList>
            <person name="Van Vliet M D."/>
        </authorList>
    </citation>
    <scope>NUCLEOTIDE SEQUENCE [LARGE SCALE GENOMIC DNA]</scope>
    <source>
        <strain evidence="3 4">F21</strain>
    </source>
</reference>
<dbReference type="RefSeq" id="WP_168433530.1">
    <property type="nucleotide sequence ID" value="NZ_CAAHFH010000002.1"/>
</dbReference>
<name>A0A6C2UU88_9BACT</name>
<feature type="domain" description="Gfo/Idh/MocA-like oxidoreductase N-terminal" evidence="1">
    <location>
        <begin position="35"/>
        <end position="157"/>
    </location>
</feature>
<dbReference type="PANTHER" id="PTHR43818">
    <property type="entry name" value="BCDNA.GH03377"/>
    <property type="match status" value="1"/>
</dbReference>
<evidence type="ECO:0000259" key="1">
    <source>
        <dbReference type="Pfam" id="PF01408"/>
    </source>
</evidence>
<dbReference type="EMBL" id="CAAHFH010000002">
    <property type="protein sequence ID" value="VGO22456.1"/>
    <property type="molecule type" value="Genomic_DNA"/>
</dbReference>
<evidence type="ECO:0000259" key="2">
    <source>
        <dbReference type="Pfam" id="PF19051"/>
    </source>
</evidence>
<dbReference type="AlphaFoldDB" id="A0A6C2UU88"/>
<gene>
    <name evidence="3" type="primary">iolW_5</name>
    <name evidence="3" type="ORF">SCARR_04539</name>
</gene>
<dbReference type="SUPFAM" id="SSF51735">
    <property type="entry name" value="NAD(P)-binding Rossmann-fold domains"/>
    <property type="match status" value="1"/>
</dbReference>
<dbReference type="InterPro" id="IPR000683">
    <property type="entry name" value="Gfo/Idh/MocA-like_OxRdtase_N"/>
</dbReference>
<feature type="domain" description="Gfo/Idh/MocA-like oxidoreductase bacterial type C-terminal" evidence="2">
    <location>
        <begin position="209"/>
        <end position="284"/>
    </location>
</feature>